<accession>A0A7S3RC66</accession>
<dbReference type="AlphaFoldDB" id="A0A7S3RC66"/>
<evidence type="ECO:0000313" key="1">
    <source>
        <dbReference type="EMBL" id="CAE0519921.1"/>
    </source>
</evidence>
<name>A0A7S3RC66_EMIHU</name>
<gene>
    <name evidence="1" type="ORF">EHUX00137_LOCUS55</name>
</gene>
<sequence length="189" mass="19328">MFACSVAAASLVSPAVQRSSVAFARARTARAAAPDDDAASPTDSSLLDAFQERIDEEGGATRLRLSTDASRLSRGAGKIIGDAGSAVNKALDLDGQAAEKNYPGRVGTPGGVLETGGWRLTVGFAAATIVFALYAAATTDFGDGGADAASCTGDESLCTRKEIENSRLAEIVARNNERALSSSLAGRQE</sequence>
<dbReference type="EMBL" id="HBIR01000097">
    <property type="protein sequence ID" value="CAE0519921.1"/>
    <property type="molecule type" value="Transcribed_RNA"/>
</dbReference>
<proteinExistence type="predicted"/>
<organism evidence="1">
    <name type="scientific">Emiliania huxleyi</name>
    <name type="common">Coccolithophore</name>
    <name type="synonym">Pontosphaera huxleyi</name>
    <dbReference type="NCBI Taxonomy" id="2903"/>
    <lineage>
        <taxon>Eukaryota</taxon>
        <taxon>Haptista</taxon>
        <taxon>Haptophyta</taxon>
        <taxon>Prymnesiophyceae</taxon>
        <taxon>Isochrysidales</taxon>
        <taxon>Noelaerhabdaceae</taxon>
        <taxon>Emiliania</taxon>
    </lineage>
</organism>
<reference evidence="1" key="1">
    <citation type="submission" date="2021-01" db="EMBL/GenBank/DDBJ databases">
        <authorList>
            <person name="Corre E."/>
            <person name="Pelletier E."/>
            <person name="Niang G."/>
            <person name="Scheremetjew M."/>
            <person name="Finn R."/>
            <person name="Kale V."/>
            <person name="Holt S."/>
            <person name="Cochrane G."/>
            <person name="Meng A."/>
            <person name="Brown T."/>
            <person name="Cohen L."/>
        </authorList>
    </citation>
    <scope>NUCLEOTIDE SEQUENCE</scope>
    <source>
        <strain evidence="1">379</strain>
    </source>
</reference>
<protein>
    <submittedName>
        <fullName evidence="1">Uncharacterized protein</fullName>
    </submittedName>
</protein>